<evidence type="ECO:0000256" key="2">
    <source>
        <dbReference type="ARBA" id="ARBA00022741"/>
    </source>
</evidence>
<dbReference type="Pfam" id="PF12037">
    <property type="entry name" value="ATAD3_N"/>
    <property type="match status" value="1"/>
</dbReference>
<reference evidence="9 10" key="1">
    <citation type="submission" date="2018-09" db="EMBL/GenBank/DDBJ databases">
        <title>Genomic investigation of the strawberry pathogen Phytophthora fragariae indicates pathogenicity is determined by transcriptional variation in three key races.</title>
        <authorList>
            <person name="Adams T.M."/>
            <person name="Armitage A.D."/>
            <person name="Sobczyk M.K."/>
            <person name="Bates H.J."/>
            <person name="Dunwell J.M."/>
            <person name="Nellist C.F."/>
            <person name="Harrison R.J."/>
        </authorList>
    </citation>
    <scope>NUCLEOTIDE SEQUENCE [LARGE SCALE GENOMIC DNA]</scope>
    <source>
        <strain evidence="9 10">NOV-77</strain>
    </source>
</reference>
<evidence type="ECO:0000256" key="3">
    <source>
        <dbReference type="ARBA" id="ARBA00022792"/>
    </source>
</evidence>
<proteinExistence type="predicted"/>
<evidence type="ECO:0000313" key="10">
    <source>
        <dbReference type="Proteomes" id="UP000486351"/>
    </source>
</evidence>
<dbReference type="Proteomes" id="UP000486351">
    <property type="component" value="Unassembled WGS sequence"/>
</dbReference>
<keyword evidence="4" id="KW-0067">ATP-binding</keyword>
<dbReference type="GO" id="GO:0031966">
    <property type="term" value="C:mitochondrial membrane"/>
    <property type="evidence" value="ECO:0007669"/>
    <property type="project" value="UniProtKB-SubCell"/>
</dbReference>
<dbReference type="InterPro" id="IPR021911">
    <property type="entry name" value="ATAD3_N"/>
</dbReference>
<organism evidence="9 10">
    <name type="scientific">Phytophthora fragariae</name>
    <dbReference type="NCBI Taxonomy" id="53985"/>
    <lineage>
        <taxon>Eukaryota</taxon>
        <taxon>Sar</taxon>
        <taxon>Stramenopiles</taxon>
        <taxon>Oomycota</taxon>
        <taxon>Peronosporomycetes</taxon>
        <taxon>Peronosporales</taxon>
        <taxon>Peronosporaceae</taxon>
        <taxon>Phytophthora</taxon>
    </lineage>
</organism>
<evidence type="ECO:0000259" key="8">
    <source>
        <dbReference type="Pfam" id="PF12037"/>
    </source>
</evidence>
<comment type="subcellular location">
    <subcellularLocation>
        <location evidence="1">Mitochondrion membrane</location>
    </subcellularLocation>
</comment>
<dbReference type="PANTHER" id="PTHR23075">
    <property type="entry name" value="PUTATIVE ATP-ASE"/>
    <property type="match status" value="1"/>
</dbReference>
<dbReference type="PANTHER" id="PTHR23075:SF0">
    <property type="entry name" value="ATPASE FAMILY AAA DOMAIN-CONTAINING PROTEIN 3"/>
    <property type="match status" value="1"/>
</dbReference>
<comment type="caution">
    <text evidence="9">The sequence shown here is derived from an EMBL/GenBank/DDBJ whole genome shotgun (WGS) entry which is preliminary data.</text>
</comment>
<feature type="non-terminal residue" evidence="9">
    <location>
        <position position="1"/>
    </location>
</feature>
<accession>A0A6G0QPE2</accession>
<evidence type="ECO:0000256" key="6">
    <source>
        <dbReference type="ARBA" id="ARBA00023128"/>
    </source>
</evidence>
<keyword evidence="6" id="KW-0496">Mitochondrion</keyword>
<evidence type="ECO:0000256" key="5">
    <source>
        <dbReference type="ARBA" id="ARBA00023054"/>
    </source>
</evidence>
<evidence type="ECO:0000256" key="7">
    <source>
        <dbReference type="ARBA" id="ARBA00023136"/>
    </source>
</evidence>
<sequence>GGFVALAAGIYLSREVIRIVGKLIEQRLGKPSLVRETSRSAGAFGFFRSLFRRNAAKGQDELADVVLRNALETRVFEIARSTRNAMLHGAPYRHLLLYGPPGTVQMYFDEYVAPLAAPPTATSVKGKADKASVSVLPPVLGASVMTQYGEMTTGMSGREIAKMMLYMQSIVYAQDEVVVTQKLVDRVVNEKVDEHKRKLELKNYNEK</sequence>
<dbReference type="GO" id="GO:0007005">
    <property type="term" value="P:mitochondrion organization"/>
    <property type="evidence" value="ECO:0007669"/>
    <property type="project" value="TreeGrafter"/>
</dbReference>
<evidence type="ECO:0000256" key="1">
    <source>
        <dbReference type="ARBA" id="ARBA00004325"/>
    </source>
</evidence>
<keyword evidence="7" id="KW-0472">Membrane</keyword>
<dbReference type="AlphaFoldDB" id="A0A6G0QPE2"/>
<keyword evidence="5" id="KW-0175">Coiled coil</keyword>
<evidence type="ECO:0000256" key="4">
    <source>
        <dbReference type="ARBA" id="ARBA00022840"/>
    </source>
</evidence>
<protein>
    <recommendedName>
        <fullName evidence="8">ATPase family AAA domain-containing protein</fullName>
    </recommendedName>
</protein>
<evidence type="ECO:0000313" key="9">
    <source>
        <dbReference type="EMBL" id="KAE9296750.1"/>
    </source>
</evidence>
<dbReference type="GO" id="GO:0005524">
    <property type="term" value="F:ATP binding"/>
    <property type="evidence" value="ECO:0007669"/>
    <property type="project" value="UniProtKB-KW"/>
</dbReference>
<gene>
    <name evidence="9" type="ORF">PF008_g23920</name>
</gene>
<dbReference type="GO" id="GO:0008270">
    <property type="term" value="F:zinc ion binding"/>
    <property type="evidence" value="ECO:0007669"/>
    <property type="project" value="TreeGrafter"/>
</dbReference>
<keyword evidence="3" id="KW-0999">Mitochondrion inner membrane</keyword>
<name>A0A6G0QPE2_9STRA</name>
<dbReference type="EMBL" id="QXFY01002482">
    <property type="protein sequence ID" value="KAE9296750.1"/>
    <property type="molecule type" value="Genomic_DNA"/>
</dbReference>
<keyword evidence="2" id="KW-0547">Nucleotide-binding</keyword>
<feature type="domain" description="ATPase family AAA" evidence="8">
    <location>
        <begin position="1"/>
        <end position="35"/>
    </location>
</feature>